<evidence type="ECO:0000313" key="2">
    <source>
        <dbReference type="EMBL" id="PIC24044.1"/>
    </source>
</evidence>
<dbReference type="OrthoDB" id="5783916at2759"/>
<keyword evidence="1" id="KW-0472">Membrane</keyword>
<gene>
    <name evidence="2" type="primary">Cnig_chr_V.g17517</name>
    <name evidence="2" type="ORF">B9Z55_017517</name>
</gene>
<reference evidence="3" key="1">
    <citation type="submission" date="2017-10" db="EMBL/GenBank/DDBJ databases">
        <title>Rapid genome shrinkage in a self-fertile nematode reveals novel sperm competition proteins.</title>
        <authorList>
            <person name="Yin D."/>
            <person name="Schwarz E.M."/>
            <person name="Thomas C.G."/>
            <person name="Felde R.L."/>
            <person name="Korf I.F."/>
            <person name="Cutter A.D."/>
            <person name="Schartner C.M."/>
            <person name="Ralston E.J."/>
            <person name="Meyer B.J."/>
            <person name="Haag E.S."/>
        </authorList>
    </citation>
    <scope>NUCLEOTIDE SEQUENCE [LARGE SCALE GENOMIC DNA]</scope>
    <source>
        <strain evidence="3">JU1422</strain>
    </source>
</reference>
<dbReference type="Gene3D" id="1.20.1070.10">
    <property type="entry name" value="Rhodopsin 7-helix transmembrane proteins"/>
    <property type="match status" value="1"/>
</dbReference>
<keyword evidence="1" id="KW-0812">Transmembrane</keyword>
<accession>A0A2G5T9I2</accession>
<dbReference type="Proteomes" id="UP000230233">
    <property type="component" value="Chromosome V"/>
</dbReference>
<feature type="transmembrane region" description="Helical" evidence="1">
    <location>
        <begin position="103"/>
        <end position="123"/>
    </location>
</feature>
<proteinExistence type="predicted"/>
<dbReference type="EMBL" id="PDUG01000005">
    <property type="protein sequence ID" value="PIC24044.1"/>
    <property type="molecule type" value="Genomic_DNA"/>
</dbReference>
<feature type="transmembrane region" description="Helical" evidence="1">
    <location>
        <begin position="250"/>
        <end position="272"/>
    </location>
</feature>
<evidence type="ECO:0000313" key="3">
    <source>
        <dbReference type="Proteomes" id="UP000230233"/>
    </source>
</evidence>
<name>A0A2G5T9I2_9PELO</name>
<comment type="caution">
    <text evidence="2">The sequence shown here is derived from an EMBL/GenBank/DDBJ whole genome shotgun (WGS) entry which is preliminary data.</text>
</comment>
<feature type="transmembrane region" description="Helical" evidence="1">
    <location>
        <begin position="21"/>
        <end position="41"/>
    </location>
</feature>
<feature type="transmembrane region" description="Helical" evidence="1">
    <location>
        <begin position="53"/>
        <end position="83"/>
    </location>
</feature>
<keyword evidence="1" id="KW-1133">Transmembrane helix</keyword>
<feature type="transmembrane region" description="Helical" evidence="1">
    <location>
        <begin position="144"/>
        <end position="163"/>
    </location>
</feature>
<protein>
    <recommendedName>
        <fullName evidence="4">G-protein coupled receptors family 1 profile domain-containing protein</fullName>
    </recommendedName>
</protein>
<sequence length="328" mass="38234">MKKPLDWELIERTCPEFQLNWWIYGFGIVAFIGEIFAYIQIRQFQKKKEEGSSLLVMLALCDLLICFFYIMTYIATSAIFYFRSNFFADFLIDTKTSGYSLKILYDTIMTVIVFLLIVERFLWTCSSRTRLTWRIFTDNKLKKRLTLVAILYAFLSFFTRMFVLSDVPFCDIAPRPLLFDVEVLKILQLYVVPGIDAFICVATLIFALLTILRLSKVGQGEEPVVQEEVKLEDGDAKGANGLNTNLIKRWIMCMLVAYATFLIRTMCNYIFINPLTSDLYQKTPSNRNLTVWWYDMMSVLFSGSRYIVYYAFCRNKIVTEFPPTALGK</sequence>
<feature type="transmembrane region" description="Helical" evidence="1">
    <location>
        <begin position="292"/>
        <end position="312"/>
    </location>
</feature>
<dbReference type="AlphaFoldDB" id="A0A2G5T9I2"/>
<organism evidence="2 3">
    <name type="scientific">Caenorhabditis nigoni</name>
    <dbReference type="NCBI Taxonomy" id="1611254"/>
    <lineage>
        <taxon>Eukaryota</taxon>
        <taxon>Metazoa</taxon>
        <taxon>Ecdysozoa</taxon>
        <taxon>Nematoda</taxon>
        <taxon>Chromadorea</taxon>
        <taxon>Rhabditida</taxon>
        <taxon>Rhabditina</taxon>
        <taxon>Rhabditomorpha</taxon>
        <taxon>Rhabditoidea</taxon>
        <taxon>Rhabditidae</taxon>
        <taxon>Peloderinae</taxon>
        <taxon>Caenorhabditis</taxon>
    </lineage>
</organism>
<feature type="transmembrane region" description="Helical" evidence="1">
    <location>
        <begin position="183"/>
        <end position="209"/>
    </location>
</feature>
<keyword evidence="3" id="KW-1185">Reference proteome</keyword>
<evidence type="ECO:0008006" key="4">
    <source>
        <dbReference type="Google" id="ProtNLM"/>
    </source>
</evidence>
<evidence type="ECO:0000256" key="1">
    <source>
        <dbReference type="SAM" id="Phobius"/>
    </source>
</evidence>